<organism evidence="1 2">
    <name type="scientific">Coniosporium uncinatum</name>
    <dbReference type="NCBI Taxonomy" id="93489"/>
    <lineage>
        <taxon>Eukaryota</taxon>
        <taxon>Fungi</taxon>
        <taxon>Dikarya</taxon>
        <taxon>Ascomycota</taxon>
        <taxon>Pezizomycotina</taxon>
        <taxon>Dothideomycetes</taxon>
        <taxon>Dothideomycetes incertae sedis</taxon>
        <taxon>Coniosporium</taxon>
    </lineage>
</organism>
<accession>A0ACC3DSI4</accession>
<comment type="caution">
    <text evidence="1">The sequence shown here is derived from an EMBL/GenBank/DDBJ whole genome shotgun (WGS) entry which is preliminary data.</text>
</comment>
<gene>
    <name evidence="1" type="ORF">LTS18_004080</name>
</gene>
<reference evidence="1" key="1">
    <citation type="submission" date="2024-09" db="EMBL/GenBank/DDBJ databases">
        <title>Black Yeasts Isolated from many extreme environments.</title>
        <authorList>
            <person name="Coleine C."/>
            <person name="Stajich J.E."/>
            <person name="Selbmann L."/>
        </authorList>
    </citation>
    <scope>NUCLEOTIDE SEQUENCE</scope>
    <source>
        <strain evidence="1">CCFEE 5737</strain>
    </source>
</reference>
<evidence type="ECO:0000313" key="2">
    <source>
        <dbReference type="Proteomes" id="UP001186974"/>
    </source>
</evidence>
<protein>
    <submittedName>
        <fullName evidence="1">Uncharacterized protein</fullName>
    </submittedName>
</protein>
<sequence>MAAQNVSRMKLDEGLCHVIYLQQVDTELSLGLNNITSPPDRALPKGDSTIRIIDYLAESLKFAHVHQRTRTLQSGTTKRQCEQAKTLEALLAGYREGLHPSLTWENMSLLHLDWLPKQKLALKIRHLFIELTIHRPFMSIAAASNYDNPASPEVAKHAEDCVRVARELLDTVYRSFAQNRFFRTYLYNLVYVFHACMAILYSVLANPQPLRNAEDRLREVNKGLEIFHTLSKLAISRQCANIILELVETARESVDHRMKIAVKRPQQAQVMDNNSDGSLGASSAATSEQAVSATLCSRPESFVMPSIEQLESLLHLNDSHIALLGNGDMVRTPTSSKEVILRDGDGFLEGMLGELENGV</sequence>
<proteinExistence type="predicted"/>
<evidence type="ECO:0000313" key="1">
    <source>
        <dbReference type="EMBL" id="KAK3079712.1"/>
    </source>
</evidence>
<keyword evidence="2" id="KW-1185">Reference proteome</keyword>
<dbReference type="EMBL" id="JAWDJW010000963">
    <property type="protein sequence ID" value="KAK3079712.1"/>
    <property type="molecule type" value="Genomic_DNA"/>
</dbReference>
<name>A0ACC3DSI4_9PEZI</name>
<dbReference type="Proteomes" id="UP001186974">
    <property type="component" value="Unassembled WGS sequence"/>
</dbReference>